<keyword evidence="1" id="KW-0175">Coiled coil</keyword>
<name>A0A0L0DTY4_THETB</name>
<dbReference type="Proteomes" id="UP000054408">
    <property type="component" value="Unassembled WGS sequence"/>
</dbReference>
<dbReference type="GeneID" id="25569258"/>
<organism evidence="3 4">
    <name type="scientific">Thecamonas trahens ATCC 50062</name>
    <dbReference type="NCBI Taxonomy" id="461836"/>
    <lineage>
        <taxon>Eukaryota</taxon>
        <taxon>Apusozoa</taxon>
        <taxon>Apusomonadida</taxon>
        <taxon>Apusomonadidae</taxon>
        <taxon>Thecamonas</taxon>
    </lineage>
</organism>
<gene>
    <name evidence="3" type="ORF">AMSG_11228</name>
</gene>
<reference evidence="3 4" key="1">
    <citation type="submission" date="2010-05" db="EMBL/GenBank/DDBJ databases">
        <title>The Genome Sequence of Thecamonas trahens ATCC 50062.</title>
        <authorList>
            <consortium name="The Broad Institute Genome Sequencing Platform"/>
            <person name="Russ C."/>
            <person name="Cuomo C."/>
            <person name="Shea T."/>
            <person name="Young S.K."/>
            <person name="Zeng Q."/>
            <person name="Koehrsen M."/>
            <person name="Haas B."/>
            <person name="Borodovsky M."/>
            <person name="Guigo R."/>
            <person name="Alvarado L."/>
            <person name="Berlin A."/>
            <person name="Bochicchio J."/>
            <person name="Borenstein D."/>
            <person name="Chapman S."/>
            <person name="Chen Z."/>
            <person name="Freedman E."/>
            <person name="Gellesch M."/>
            <person name="Goldberg J."/>
            <person name="Griggs A."/>
            <person name="Gujja S."/>
            <person name="Heilman E."/>
            <person name="Heiman D."/>
            <person name="Hepburn T."/>
            <person name="Howarth C."/>
            <person name="Jen D."/>
            <person name="Larson L."/>
            <person name="Mehta T."/>
            <person name="Park D."/>
            <person name="Pearson M."/>
            <person name="Roberts A."/>
            <person name="Saif S."/>
            <person name="Shenoy N."/>
            <person name="Sisk P."/>
            <person name="Stolte C."/>
            <person name="Sykes S."/>
            <person name="Thomson T."/>
            <person name="Walk T."/>
            <person name="White J."/>
            <person name="Yandava C."/>
            <person name="Burger G."/>
            <person name="Gray M.W."/>
            <person name="Holland P.W.H."/>
            <person name="King N."/>
            <person name="Lang F.B.F."/>
            <person name="Roger A.J."/>
            <person name="Ruiz-Trillo I."/>
            <person name="Lander E."/>
            <person name="Nusbaum C."/>
        </authorList>
    </citation>
    <scope>NUCLEOTIDE SEQUENCE [LARGE SCALE GENOMIC DNA]</scope>
    <source>
        <strain evidence="3 4">ATCC 50062</strain>
    </source>
</reference>
<evidence type="ECO:0000256" key="1">
    <source>
        <dbReference type="SAM" id="Coils"/>
    </source>
</evidence>
<proteinExistence type="predicted"/>
<evidence type="ECO:0000256" key="2">
    <source>
        <dbReference type="SAM" id="MobiDB-lite"/>
    </source>
</evidence>
<dbReference type="AlphaFoldDB" id="A0A0L0DTY4"/>
<feature type="compositionally biased region" description="Low complexity" evidence="2">
    <location>
        <begin position="187"/>
        <end position="202"/>
    </location>
</feature>
<evidence type="ECO:0000313" key="3">
    <source>
        <dbReference type="EMBL" id="KNC55794.1"/>
    </source>
</evidence>
<protein>
    <submittedName>
        <fullName evidence="3">Uncharacterized protein</fullName>
    </submittedName>
</protein>
<sequence>MSASPERKREREREAALAREREAYILRLQDRLSLAEAKAARVTAHAEKESQALKARVAELEARLDERQYAQRLEVRRLVSERMAEVTAAFEAERVGGAVEGRLREANVRLRRKVRELENAIEVQSKHIVELTRERDDATKRISRTLVGYDMTFGTYTTFTTLPELPVGGGQNGSSPDLAASPAHPLASDSSSGNAAAISSSDVVRRRHPSSSPSRSPVRGRLRPHPRSLPSVHDNAHSPQHNPNDSFEF</sequence>
<keyword evidence="4" id="KW-1185">Reference proteome</keyword>
<dbReference type="EMBL" id="GL349504">
    <property type="protein sequence ID" value="KNC55794.1"/>
    <property type="molecule type" value="Genomic_DNA"/>
</dbReference>
<feature type="coiled-coil region" evidence="1">
    <location>
        <begin position="100"/>
        <end position="134"/>
    </location>
</feature>
<feature type="compositionally biased region" description="Polar residues" evidence="2">
    <location>
        <begin position="237"/>
        <end position="249"/>
    </location>
</feature>
<dbReference type="RefSeq" id="XP_013752876.1">
    <property type="nucleotide sequence ID" value="XM_013897422.1"/>
</dbReference>
<feature type="region of interest" description="Disordered" evidence="2">
    <location>
        <begin position="167"/>
        <end position="249"/>
    </location>
</feature>
<accession>A0A0L0DTY4</accession>
<evidence type="ECO:0000313" key="4">
    <source>
        <dbReference type="Proteomes" id="UP000054408"/>
    </source>
</evidence>